<reference evidence="3 4" key="1">
    <citation type="journal article" date="2016" name="PLoS ONE">
        <title>Sequence Assembly of Yarrowia lipolytica Strain W29/CLIB89 Shows Transposable Element Diversity.</title>
        <authorList>
            <person name="Magnan C."/>
            <person name="Yu J."/>
            <person name="Chang I."/>
            <person name="Jahn E."/>
            <person name="Kanomata Y."/>
            <person name="Wu J."/>
            <person name="Zeller M."/>
            <person name="Oakes M."/>
            <person name="Baldi P."/>
            <person name="Sandmeyer S."/>
        </authorList>
    </citation>
    <scope>NUCLEOTIDE SEQUENCE [LARGE SCALE GENOMIC DNA]</scope>
    <source>
        <strain evidence="4">CLIB89(W29)</strain>
    </source>
</reference>
<dbReference type="GeneID" id="94583394"/>
<dbReference type="EMBL" id="CP017556">
    <property type="protein sequence ID" value="AOW04319.1"/>
    <property type="molecule type" value="Genomic_DNA"/>
</dbReference>
<evidence type="ECO:0000256" key="1">
    <source>
        <dbReference type="SAM" id="MobiDB-lite"/>
    </source>
</evidence>
<protein>
    <submittedName>
        <fullName evidence="3">Uncharacterized protein</fullName>
    </submittedName>
</protein>
<organism evidence="3 4">
    <name type="scientific">Yarrowia lipolytica</name>
    <name type="common">Candida lipolytica</name>
    <dbReference type="NCBI Taxonomy" id="4952"/>
    <lineage>
        <taxon>Eukaryota</taxon>
        <taxon>Fungi</taxon>
        <taxon>Dikarya</taxon>
        <taxon>Ascomycota</taxon>
        <taxon>Saccharomycotina</taxon>
        <taxon>Dipodascomycetes</taxon>
        <taxon>Dipodascales</taxon>
        <taxon>Dipodascales incertae sedis</taxon>
        <taxon>Yarrowia</taxon>
    </lineage>
</organism>
<sequence>MRCCCCKTSESVELVSLLWLWLFLLLPAVVAGVAQGLNVPTCKVENSYYDVEAVMQMLSYRRSVSCLCRFLTSQTCNSCLVLLSRGRSVYVMLCSARSRTRLVQLGRRWLFNNGCSETKQRTNVTQTSKLTRPSQPPQKREQSPKGAIVSSCKPDCRQFSSDTCFLHSVCLLIVNQGRVCFSLAESKLLP</sequence>
<keyword evidence="2" id="KW-0732">Signal</keyword>
<accession>A0A1D8NFA8</accession>
<dbReference type="AlphaFoldDB" id="A0A1D8NFA8"/>
<evidence type="ECO:0000313" key="3">
    <source>
        <dbReference type="EMBL" id="AOW04319.1"/>
    </source>
</evidence>
<gene>
    <name evidence="3" type="ORF">YALI1_D24719g</name>
</gene>
<feature type="region of interest" description="Disordered" evidence="1">
    <location>
        <begin position="120"/>
        <end position="148"/>
    </location>
</feature>
<dbReference type="RefSeq" id="XP_068138882.1">
    <property type="nucleotide sequence ID" value="XM_068282781.1"/>
</dbReference>
<dbReference type="Proteomes" id="UP000182444">
    <property type="component" value="Chromosome 1D"/>
</dbReference>
<feature type="compositionally biased region" description="Polar residues" evidence="1">
    <location>
        <begin position="120"/>
        <end position="133"/>
    </location>
</feature>
<feature type="chain" id="PRO_5009110500" evidence="2">
    <location>
        <begin position="37"/>
        <end position="190"/>
    </location>
</feature>
<proteinExistence type="predicted"/>
<name>A0A1D8NFA8_YARLL</name>
<feature type="signal peptide" evidence="2">
    <location>
        <begin position="1"/>
        <end position="36"/>
    </location>
</feature>
<evidence type="ECO:0000256" key="2">
    <source>
        <dbReference type="SAM" id="SignalP"/>
    </source>
</evidence>
<evidence type="ECO:0000313" key="4">
    <source>
        <dbReference type="Proteomes" id="UP000182444"/>
    </source>
</evidence>
<dbReference type="VEuPathDB" id="FungiDB:YALI1_D24719g"/>